<feature type="signal peptide" evidence="1">
    <location>
        <begin position="1"/>
        <end position="18"/>
    </location>
</feature>
<dbReference type="AlphaFoldDB" id="A0A0C9S5E8"/>
<organism evidence="2">
    <name type="scientific">Amblyomma americanum</name>
    <name type="common">Lone star tick</name>
    <dbReference type="NCBI Taxonomy" id="6943"/>
    <lineage>
        <taxon>Eukaryota</taxon>
        <taxon>Metazoa</taxon>
        <taxon>Ecdysozoa</taxon>
        <taxon>Arthropoda</taxon>
        <taxon>Chelicerata</taxon>
        <taxon>Arachnida</taxon>
        <taxon>Acari</taxon>
        <taxon>Parasitiformes</taxon>
        <taxon>Ixodida</taxon>
        <taxon>Ixodoidea</taxon>
        <taxon>Ixodidae</taxon>
        <taxon>Amblyomminae</taxon>
        <taxon>Amblyomma</taxon>
    </lineage>
</organism>
<accession>A0A0C9S5E8</accession>
<dbReference type="InterPro" id="IPR012674">
    <property type="entry name" value="Calycin"/>
</dbReference>
<evidence type="ECO:0000256" key="1">
    <source>
        <dbReference type="SAM" id="SignalP"/>
    </source>
</evidence>
<name>A0A0C9S5E8_AMBAM</name>
<proteinExistence type="evidence at transcript level"/>
<feature type="chain" id="PRO_5002203298" evidence="1">
    <location>
        <begin position="19"/>
        <end position="233"/>
    </location>
</feature>
<dbReference type="Gene3D" id="2.40.128.20">
    <property type="match status" value="1"/>
</dbReference>
<reference evidence="2" key="1">
    <citation type="journal article" date="2015" name="PLoS ONE">
        <title>An Insight into the Sialome of the Lone Star Tick, Amblyomma americanum, with a Glimpse on Its Time Dependent Gene Expression.</title>
        <authorList>
            <person name="Karim S."/>
            <person name="Ribeiro J.M."/>
        </authorList>
    </citation>
    <scope>NUCLEOTIDE SEQUENCE</scope>
    <source>
        <tissue evidence="2">Salivary gland</tissue>
    </source>
</reference>
<protein>
    <submittedName>
        <fullName evidence="2">Putative lipocalin-3 1</fullName>
    </submittedName>
</protein>
<sequence length="233" mass="26091">MTKKLLQLLVSLALLCEGNLIGGMQVVVVQDKDIPRSDLLAFINTTEPIWTYRGNQALDENITCKVDYQFAEVNDTTYTFHRNYTEKNASSSHKMNGRLVVSKGSRSKPQGLCTSWVVTDDLGVRMLEILIYQTANHTCGVFYVLPLTRSRDEHDDALLTEDDFFCELRMKDSITSIPAPPPPRGGSYQVVNRQPPSDCLEAYTDHCTGRGKHGDTQVYRHSCKAVPGSKSNE</sequence>
<keyword evidence="1" id="KW-0732">Signal</keyword>
<dbReference type="EMBL" id="GBZX01000146">
    <property type="protein sequence ID" value="JAG92594.1"/>
    <property type="molecule type" value="mRNA"/>
</dbReference>
<evidence type="ECO:0000313" key="2">
    <source>
        <dbReference type="EMBL" id="JAG92594.1"/>
    </source>
</evidence>